<reference evidence="1 2" key="1">
    <citation type="journal article" date="2013" name="Genome Biol.">
        <title>The genome sequence of the most widely cultivated cacao type and its use to identify candidate genes regulating pod color.</title>
        <authorList>
            <person name="Motamayor J.C."/>
            <person name="Mockaitis K."/>
            <person name="Schmutz J."/>
            <person name="Haiminen N."/>
            <person name="Iii D.L."/>
            <person name="Cornejo O."/>
            <person name="Findley S.D."/>
            <person name="Zheng P."/>
            <person name="Utro F."/>
            <person name="Royaert S."/>
            <person name="Saski C."/>
            <person name="Jenkins J."/>
            <person name="Podicheti R."/>
            <person name="Zhao M."/>
            <person name="Scheffler B.E."/>
            <person name="Stack J.C."/>
            <person name="Feltus F.A."/>
            <person name="Mustiga G.M."/>
            <person name="Amores F."/>
            <person name="Phillips W."/>
            <person name="Marelli J.P."/>
            <person name="May G.D."/>
            <person name="Shapiro H."/>
            <person name="Ma J."/>
            <person name="Bustamante C.D."/>
            <person name="Schnell R.J."/>
            <person name="Main D."/>
            <person name="Gilbert D."/>
            <person name="Parida L."/>
            <person name="Kuhn D.N."/>
        </authorList>
    </citation>
    <scope>NUCLEOTIDE SEQUENCE [LARGE SCALE GENOMIC DNA]</scope>
    <source>
        <strain evidence="2">cv. Matina 1-6</strain>
    </source>
</reference>
<name>A0A061FY99_THECC</name>
<dbReference type="Gramene" id="EOY21857">
    <property type="protein sequence ID" value="EOY21857"/>
    <property type="gene ID" value="TCM_014004"/>
</dbReference>
<dbReference type="Proteomes" id="UP000026915">
    <property type="component" value="Chromosome 3"/>
</dbReference>
<dbReference type="InParanoid" id="A0A061FY99"/>
<keyword evidence="2" id="KW-1185">Reference proteome</keyword>
<sequence length="83" mass="9403">MCESLVKAEQLDSLSGKLGSGDVWCGRSYAREDSCSEVQFQGADRRVDGYGYYFWSNQVDRHYWIVMCLANAASLRFLLHPAS</sequence>
<dbReference type="HOGENOM" id="CLU_2547159_0_0_1"/>
<dbReference type="EMBL" id="CM001881">
    <property type="protein sequence ID" value="EOY21857.1"/>
    <property type="molecule type" value="Genomic_DNA"/>
</dbReference>
<accession>A0A061FY99</accession>
<protein>
    <submittedName>
        <fullName evidence="1">Uncharacterized protein</fullName>
    </submittedName>
</protein>
<dbReference type="AlphaFoldDB" id="A0A061FY99"/>
<evidence type="ECO:0000313" key="1">
    <source>
        <dbReference type="EMBL" id="EOY21857.1"/>
    </source>
</evidence>
<proteinExistence type="predicted"/>
<gene>
    <name evidence="1" type="ORF">TCM_014004</name>
</gene>
<evidence type="ECO:0000313" key="2">
    <source>
        <dbReference type="Proteomes" id="UP000026915"/>
    </source>
</evidence>
<organism evidence="1 2">
    <name type="scientific">Theobroma cacao</name>
    <name type="common">Cacao</name>
    <name type="synonym">Cocoa</name>
    <dbReference type="NCBI Taxonomy" id="3641"/>
    <lineage>
        <taxon>Eukaryota</taxon>
        <taxon>Viridiplantae</taxon>
        <taxon>Streptophyta</taxon>
        <taxon>Embryophyta</taxon>
        <taxon>Tracheophyta</taxon>
        <taxon>Spermatophyta</taxon>
        <taxon>Magnoliopsida</taxon>
        <taxon>eudicotyledons</taxon>
        <taxon>Gunneridae</taxon>
        <taxon>Pentapetalae</taxon>
        <taxon>rosids</taxon>
        <taxon>malvids</taxon>
        <taxon>Malvales</taxon>
        <taxon>Malvaceae</taxon>
        <taxon>Byttnerioideae</taxon>
        <taxon>Theobroma</taxon>
    </lineage>
</organism>